<accession>A0A9W8QSJ2</accession>
<dbReference type="AlphaFoldDB" id="A0A9W8QSJ2"/>
<reference evidence="1" key="1">
    <citation type="journal article" date="2023" name="Access Microbiol">
        <title>De-novo genome assembly for Akanthomyces muscarius, a biocontrol agent of insect agricultural pests.</title>
        <authorList>
            <person name="Erdos Z."/>
            <person name="Studholme D.J."/>
            <person name="Raymond B."/>
            <person name="Sharma M."/>
        </authorList>
    </citation>
    <scope>NUCLEOTIDE SEQUENCE</scope>
    <source>
        <strain evidence="1">Ve6</strain>
    </source>
</reference>
<dbReference type="EMBL" id="JAJHUN010000001">
    <property type="protein sequence ID" value="KAJ4165627.1"/>
    <property type="molecule type" value="Genomic_DNA"/>
</dbReference>
<dbReference type="KEGG" id="amus:LMH87_007251"/>
<organism evidence="1 2">
    <name type="scientific">Akanthomyces muscarius</name>
    <name type="common">Entomopathogenic fungus</name>
    <name type="synonym">Lecanicillium muscarium</name>
    <dbReference type="NCBI Taxonomy" id="2231603"/>
    <lineage>
        <taxon>Eukaryota</taxon>
        <taxon>Fungi</taxon>
        <taxon>Dikarya</taxon>
        <taxon>Ascomycota</taxon>
        <taxon>Pezizomycotina</taxon>
        <taxon>Sordariomycetes</taxon>
        <taxon>Hypocreomycetidae</taxon>
        <taxon>Hypocreales</taxon>
        <taxon>Cordycipitaceae</taxon>
        <taxon>Akanthomyces</taxon>
    </lineage>
</organism>
<evidence type="ECO:0000313" key="2">
    <source>
        <dbReference type="Proteomes" id="UP001144673"/>
    </source>
</evidence>
<name>A0A9W8QSJ2_AKAMU</name>
<sequence length="107" mass="12330">MAVVANMARLLTNQVSMAEITALMYLAEHVVVDSNYNHHKIIPITIFSMSDRKVRVVQGYFNLDKRMLNINVSRILDFSTFFISAERRPDFFQLLGWFTSEPVGETT</sequence>
<evidence type="ECO:0000313" key="1">
    <source>
        <dbReference type="EMBL" id="KAJ4165627.1"/>
    </source>
</evidence>
<dbReference type="RefSeq" id="XP_056060542.1">
    <property type="nucleotide sequence ID" value="XM_056192310.1"/>
</dbReference>
<proteinExistence type="predicted"/>
<keyword evidence="2" id="KW-1185">Reference proteome</keyword>
<dbReference type="GeneID" id="80894410"/>
<protein>
    <submittedName>
        <fullName evidence="1">Uncharacterized protein</fullName>
    </submittedName>
</protein>
<comment type="caution">
    <text evidence="1">The sequence shown here is derived from an EMBL/GenBank/DDBJ whole genome shotgun (WGS) entry which is preliminary data.</text>
</comment>
<dbReference type="Proteomes" id="UP001144673">
    <property type="component" value="Chromosome 1"/>
</dbReference>
<gene>
    <name evidence="1" type="ORF">LMH87_007251</name>
</gene>